<reference evidence="2 3" key="1">
    <citation type="submission" date="2019-07" db="EMBL/GenBank/DDBJ databases">
        <title>Whole genome shotgun sequence of Gluconobacter kanchanaburiensis NBRC 103587.</title>
        <authorList>
            <person name="Hosoyama A."/>
            <person name="Uohara A."/>
            <person name="Ohji S."/>
            <person name="Ichikawa N."/>
        </authorList>
    </citation>
    <scope>NUCLEOTIDE SEQUENCE [LARGE SCALE GENOMIC DNA]</scope>
    <source>
        <strain evidence="2 3">NBRC 103587</strain>
    </source>
</reference>
<accession>A0A511B7R4</accession>
<dbReference type="EMBL" id="BJVA01000008">
    <property type="protein sequence ID" value="GEK96495.1"/>
    <property type="molecule type" value="Genomic_DNA"/>
</dbReference>
<gene>
    <name evidence="2" type="ORF">GKA01_16920</name>
</gene>
<evidence type="ECO:0000259" key="1">
    <source>
        <dbReference type="Pfam" id="PF01609"/>
    </source>
</evidence>
<evidence type="ECO:0000313" key="3">
    <source>
        <dbReference type="Proteomes" id="UP000321079"/>
    </source>
</evidence>
<organism evidence="2 3">
    <name type="scientific">Gluconobacter kanchanaburiensis NBRC 103587</name>
    <dbReference type="NCBI Taxonomy" id="1307948"/>
    <lineage>
        <taxon>Bacteria</taxon>
        <taxon>Pseudomonadati</taxon>
        <taxon>Pseudomonadota</taxon>
        <taxon>Alphaproteobacteria</taxon>
        <taxon>Acetobacterales</taxon>
        <taxon>Acetobacteraceae</taxon>
        <taxon>Gluconobacter</taxon>
    </lineage>
</organism>
<dbReference type="Pfam" id="PF01609">
    <property type="entry name" value="DDE_Tnp_1"/>
    <property type="match status" value="1"/>
</dbReference>
<proteinExistence type="predicted"/>
<dbReference type="Proteomes" id="UP000321079">
    <property type="component" value="Unassembled WGS sequence"/>
</dbReference>
<dbReference type="AlphaFoldDB" id="A0A511B7R4"/>
<dbReference type="GO" id="GO:0006313">
    <property type="term" value="P:DNA transposition"/>
    <property type="evidence" value="ECO:0007669"/>
    <property type="project" value="InterPro"/>
</dbReference>
<sequence length="119" mass="13144">MNTKLHAIMDQNGRPLSFFMTAGQVRDYTGAAALLDSLPMAQWMLADRGYDADWFRDALKRAGPTFRGGNPAVTQSPARIERSVFFSMPEPMARSEPIRAGLPCNQEACSSECHHDPGK</sequence>
<dbReference type="InterPro" id="IPR002559">
    <property type="entry name" value="Transposase_11"/>
</dbReference>
<feature type="domain" description="Transposase IS4-like" evidence="1">
    <location>
        <begin position="3"/>
        <end position="59"/>
    </location>
</feature>
<evidence type="ECO:0000313" key="2">
    <source>
        <dbReference type="EMBL" id="GEK96495.1"/>
    </source>
</evidence>
<keyword evidence="3" id="KW-1185">Reference proteome</keyword>
<comment type="caution">
    <text evidence="2">The sequence shown here is derived from an EMBL/GenBank/DDBJ whole genome shotgun (WGS) entry which is preliminary data.</text>
</comment>
<dbReference type="GO" id="GO:0004803">
    <property type="term" value="F:transposase activity"/>
    <property type="evidence" value="ECO:0007669"/>
    <property type="project" value="InterPro"/>
</dbReference>
<dbReference type="GO" id="GO:0003677">
    <property type="term" value="F:DNA binding"/>
    <property type="evidence" value="ECO:0007669"/>
    <property type="project" value="InterPro"/>
</dbReference>
<protein>
    <recommendedName>
        <fullName evidence="1">Transposase IS4-like domain-containing protein</fullName>
    </recommendedName>
</protein>
<name>A0A511B7R4_9PROT</name>